<dbReference type="InterPro" id="IPR001223">
    <property type="entry name" value="Glyco_hydro18_cat"/>
</dbReference>
<evidence type="ECO:0000313" key="3">
    <source>
        <dbReference type="Proteomes" id="UP000291236"/>
    </source>
</evidence>
<dbReference type="CDD" id="cd06543">
    <property type="entry name" value="GH18_PF-ChiA-like"/>
    <property type="match status" value="1"/>
</dbReference>
<sequence>MNFLQFIPFVVSASSFAQQFVPPECYNAVSRNALEANSTISILAKCSIDFTAGGSIAFKGDHTGTPWGTFPGGWMDFINIPEGYIYKPTTNDSHILNKGDTLILEYSGKTAATHIALYTGANPPPPPVPTYGVLKFTNPTGYIFTAYLNNDDNSQDIVINETDLTAKTLVGKYFISIPPVNSNGKIFVITAEPNPVTLAENQTVNVAFSAKELAANKIFFPYIETSALTDPTQPKPSGWLYPFSKLSDLIPIGIYNVTLAFVLSDGKCGCDFYSQNYNANLNGQISAFQAIGGRVIASLGGANGPYIEEQFMGNNCNVAGENKEVTLAKAYEKFIDKYNIRYLDFDIEGSAISNISQVDLRNKAIAVLLSNPKYADVKISYTLPVLPTGILNNSIHLLKNANTNKVVVDRINIMTMDYGSNFPPNRMGDNAILAAESLHKQITPIYPHASSAVLYNKIGITPMIGYNDVRPEVFTLDDASQVYIYAQTKGIGLLSFWSLNRDHACESGTVSGVCSGILTQQPFDFAKKFLGY</sequence>
<dbReference type="Proteomes" id="UP000291236">
    <property type="component" value="Chromosome"/>
</dbReference>
<dbReference type="PROSITE" id="PS51910">
    <property type="entry name" value="GH18_2"/>
    <property type="match status" value="1"/>
</dbReference>
<proteinExistence type="predicted"/>
<dbReference type="InterPro" id="IPR017853">
    <property type="entry name" value="GH"/>
</dbReference>
<dbReference type="RefSeq" id="WP_172603868.1">
    <property type="nucleotide sequence ID" value="NZ_AP019368.1"/>
</dbReference>
<protein>
    <recommendedName>
        <fullName evidence="1">GH18 domain-containing protein</fullName>
    </recommendedName>
</protein>
<organism evidence="2 3">
    <name type="scientific">Fluviispira sanaruensis</name>
    <dbReference type="NCBI Taxonomy" id="2493639"/>
    <lineage>
        <taxon>Bacteria</taxon>
        <taxon>Pseudomonadati</taxon>
        <taxon>Bdellovibrionota</taxon>
        <taxon>Oligoflexia</taxon>
        <taxon>Silvanigrellales</taxon>
        <taxon>Silvanigrellaceae</taxon>
        <taxon>Fluviispira</taxon>
    </lineage>
</organism>
<dbReference type="GO" id="GO:0005975">
    <property type="term" value="P:carbohydrate metabolic process"/>
    <property type="evidence" value="ECO:0007669"/>
    <property type="project" value="InterPro"/>
</dbReference>
<dbReference type="PANTHER" id="PTHR42976:SF1">
    <property type="entry name" value="GH18 DOMAIN-CONTAINING PROTEIN-RELATED"/>
    <property type="match status" value="1"/>
</dbReference>
<dbReference type="SUPFAM" id="SSF51445">
    <property type="entry name" value="(Trans)glycosidases"/>
    <property type="match status" value="1"/>
</dbReference>
<feature type="domain" description="GH18" evidence="1">
    <location>
        <begin position="217"/>
        <end position="532"/>
    </location>
</feature>
<evidence type="ECO:0000313" key="2">
    <source>
        <dbReference type="EMBL" id="BBH53417.1"/>
    </source>
</evidence>
<dbReference type="Gene3D" id="3.20.20.80">
    <property type="entry name" value="Glycosidases"/>
    <property type="match status" value="1"/>
</dbReference>
<dbReference type="PANTHER" id="PTHR42976">
    <property type="entry name" value="BIFUNCTIONAL CHITINASE/LYSOZYME-RELATED"/>
    <property type="match status" value="1"/>
</dbReference>
<gene>
    <name evidence="2" type="ORF">JCM31447_18600</name>
</gene>
<dbReference type="AlphaFoldDB" id="A0A4V0P2J2"/>
<keyword evidence="3" id="KW-1185">Reference proteome</keyword>
<name>A0A4V0P2J2_FLUSA</name>
<dbReference type="InterPro" id="IPR052750">
    <property type="entry name" value="GH18_Chitinase"/>
</dbReference>
<dbReference type="EMBL" id="AP019368">
    <property type="protein sequence ID" value="BBH53417.1"/>
    <property type="molecule type" value="Genomic_DNA"/>
</dbReference>
<evidence type="ECO:0000259" key="1">
    <source>
        <dbReference type="PROSITE" id="PS51910"/>
    </source>
</evidence>
<dbReference type="KEGG" id="sbf:JCM31447_18600"/>
<reference evidence="2 3" key="1">
    <citation type="submission" date="2018-12" db="EMBL/GenBank/DDBJ databases">
        <title>Rubrispira sanarue gen. nov., sp., nov., a member of the order Silvanigrellales, isolated from a brackish lake in Hamamatsu Japan.</title>
        <authorList>
            <person name="Maejima Y."/>
            <person name="Iino T."/>
            <person name="Muraguchi Y."/>
            <person name="Fukuda K."/>
            <person name="Nojiri H."/>
            <person name="Ohkuma M."/>
            <person name="Moriuchi R."/>
            <person name="Dohra H."/>
            <person name="Kimbara K."/>
            <person name="Shintani M."/>
        </authorList>
    </citation>
    <scope>NUCLEOTIDE SEQUENCE [LARGE SCALE GENOMIC DNA]</scope>
    <source>
        <strain evidence="2 3">RF1110005</strain>
    </source>
</reference>
<accession>A0A4V0P2J2</accession>